<dbReference type="CDD" id="cd04489">
    <property type="entry name" value="ExoVII_LU_OBF"/>
    <property type="match status" value="1"/>
</dbReference>
<evidence type="ECO:0000256" key="5">
    <source>
        <dbReference type="HAMAP-Rule" id="MF_00378"/>
    </source>
</evidence>
<dbReference type="Pfam" id="PF13742">
    <property type="entry name" value="tRNA_anti_2"/>
    <property type="match status" value="1"/>
</dbReference>
<proteinExistence type="inferred from homology"/>
<evidence type="ECO:0000259" key="8">
    <source>
        <dbReference type="Pfam" id="PF02601"/>
    </source>
</evidence>
<dbReference type="InterPro" id="IPR025824">
    <property type="entry name" value="OB-fold_nuc-bd_dom"/>
</dbReference>
<evidence type="ECO:0000256" key="7">
    <source>
        <dbReference type="SAM" id="MobiDB-lite"/>
    </source>
</evidence>
<keyword evidence="4 5" id="KW-0269">Exonuclease</keyword>
<dbReference type="GO" id="GO:0008855">
    <property type="term" value="F:exodeoxyribonuclease VII activity"/>
    <property type="evidence" value="ECO:0007669"/>
    <property type="project" value="UniProtKB-UniRule"/>
</dbReference>
<evidence type="ECO:0000256" key="2">
    <source>
        <dbReference type="ARBA" id="ARBA00022722"/>
    </source>
</evidence>
<evidence type="ECO:0000256" key="4">
    <source>
        <dbReference type="ARBA" id="ARBA00022839"/>
    </source>
</evidence>
<keyword evidence="3 5" id="KW-0378">Hydrolase</keyword>
<dbReference type="InterPro" id="IPR020579">
    <property type="entry name" value="Exonuc_VII_lsu_C"/>
</dbReference>
<keyword evidence="1 5" id="KW-0963">Cytoplasm</keyword>
<comment type="subunit">
    <text evidence="5">Heterooligomer composed of large and small subunits.</text>
</comment>
<dbReference type="STRING" id="1547922.ISF6_0133"/>
<accession>A0A0K8NTI1</accession>
<dbReference type="Pfam" id="PF02601">
    <property type="entry name" value="Exonuc_VII_L"/>
    <property type="match status" value="1"/>
</dbReference>
<dbReference type="AlphaFoldDB" id="A0A0K8NTI1"/>
<name>A0A0K8NTI1_PISS1</name>
<dbReference type="OrthoDB" id="9802795at2"/>
<evidence type="ECO:0000313" key="11">
    <source>
        <dbReference type="Proteomes" id="UP000037660"/>
    </source>
</evidence>
<comment type="function">
    <text evidence="5">Bidirectionally degrades single-stranded DNA into large acid-insoluble oligonucleotides, which are then degraded further into small acid-soluble oligonucleotides.</text>
</comment>
<keyword evidence="2 5" id="KW-0540">Nuclease</keyword>
<feature type="domain" description="Exonuclease VII large subunit C-terminal" evidence="8">
    <location>
        <begin position="135"/>
        <end position="424"/>
    </location>
</feature>
<comment type="subcellular location">
    <subcellularLocation>
        <location evidence="5 6">Cytoplasm</location>
    </subcellularLocation>
</comment>
<sequence>MDEPLQAAPMLPRQVWGVAALVHAVADTLASRFGACTVRGEVSGFSRAASGHCYFSLKDDEGGDALLRCAMFRRTAGLLGFPVRDGLRVVARGRIAVYEPRGDLQFVVESLEPAGAGALYEQFLRLKARLEAEGLFAAARKRPLPRFPTRVGVVTSPGAAALRDVASTFARRAPHVALVIYPSPVQGAEAPPALVRALAEANRRAEVDLLLLCRGGGSLEDLWAFNDERVVRAVAASRLVTVCGVGHETDVSLCDFAADLRAPTPTAAAELAAPATQECLDQLGGLAGRLQRRSRQLLDNEAQRLDRVALRLLRPSQLVHREARRLDQAAARLAGGLQRTLEGQAQRLPRLAERLRGAAQAPLAQRQRRLGELASALGALDPARVLRRGYAWLGDAAGRPQVSVHQLAVGDRLQAVLSDGRADVQVTALQPQDEAAAPAPATGRADPAG</sequence>
<reference evidence="10 11" key="2">
    <citation type="journal article" date="2016" name="Science">
        <title>A bacterium that degrades and assimilates poly(ethylene terephthalate).</title>
        <authorList>
            <person name="Yoshida S."/>
            <person name="Hiraga K."/>
            <person name="Takehana T."/>
            <person name="Taniguchi I."/>
            <person name="Yamaji H."/>
            <person name="Maeda Y."/>
            <person name="Toyohara K."/>
            <person name="Miyamoto K."/>
            <person name="Kimura Y."/>
            <person name="Oda K."/>
        </authorList>
    </citation>
    <scope>NUCLEOTIDE SEQUENCE [LARGE SCALE GENOMIC DNA]</scope>
    <source>
        <strain evidence="11">NBRC 110686 / TISTR 2288 / 201-F6</strain>
    </source>
</reference>
<dbReference type="HAMAP" id="MF_00378">
    <property type="entry name" value="Exonuc_7_L"/>
    <property type="match status" value="1"/>
</dbReference>
<comment type="similarity">
    <text evidence="5 6">Belongs to the XseA family.</text>
</comment>
<comment type="caution">
    <text evidence="10">The sequence shown here is derived from an EMBL/GenBank/DDBJ whole genome shotgun (WGS) entry which is preliminary data.</text>
</comment>
<protein>
    <recommendedName>
        <fullName evidence="5">Exodeoxyribonuclease 7 large subunit</fullName>
        <ecNumber evidence="5">3.1.11.6</ecNumber>
    </recommendedName>
    <alternativeName>
        <fullName evidence="5">Exodeoxyribonuclease VII large subunit</fullName>
        <shortName evidence="5">Exonuclease VII large subunit</shortName>
    </alternativeName>
</protein>
<keyword evidence="11" id="KW-1185">Reference proteome</keyword>
<gene>
    <name evidence="5" type="primary">xseA</name>
    <name evidence="10" type="ORF">ISF6_0133</name>
</gene>
<dbReference type="RefSeq" id="WP_054017848.1">
    <property type="nucleotide sequence ID" value="NZ_BBYR01000001.1"/>
</dbReference>
<organism evidence="10 11">
    <name type="scientific">Piscinibacter sakaiensis</name>
    <name type="common">Ideonella sakaiensis</name>
    <dbReference type="NCBI Taxonomy" id="1547922"/>
    <lineage>
        <taxon>Bacteria</taxon>
        <taxon>Pseudomonadati</taxon>
        <taxon>Pseudomonadota</taxon>
        <taxon>Betaproteobacteria</taxon>
        <taxon>Burkholderiales</taxon>
        <taxon>Sphaerotilaceae</taxon>
        <taxon>Piscinibacter</taxon>
    </lineage>
</organism>
<dbReference type="GO" id="GO:0003676">
    <property type="term" value="F:nucleic acid binding"/>
    <property type="evidence" value="ECO:0007669"/>
    <property type="project" value="InterPro"/>
</dbReference>
<dbReference type="GO" id="GO:0005737">
    <property type="term" value="C:cytoplasm"/>
    <property type="evidence" value="ECO:0007669"/>
    <property type="project" value="UniProtKB-SubCell"/>
</dbReference>
<dbReference type="NCBIfam" id="TIGR00237">
    <property type="entry name" value="xseA"/>
    <property type="match status" value="1"/>
</dbReference>
<dbReference type="Proteomes" id="UP000037660">
    <property type="component" value="Unassembled WGS sequence"/>
</dbReference>
<dbReference type="EMBL" id="BBYR01000001">
    <property type="protein sequence ID" value="GAP33687.1"/>
    <property type="molecule type" value="Genomic_DNA"/>
</dbReference>
<feature type="domain" description="OB-fold nucleic acid binding" evidence="9">
    <location>
        <begin position="18"/>
        <end position="111"/>
    </location>
</feature>
<evidence type="ECO:0000256" key="3">
    <source>
        <dbReference type="ARBA" id="ARBA00022801"/>
    </source>
</evidence>
<evidence type="ECO:0000259" key="9">
    <source>
        <dbReference type="Pfam" id="PF13742"/>
    </source>
</evidence>
<dbReference type="GO" id="GO:0009318">
    <property type="term" value="C:exodeoxyribonuclease VII complex"/>
    <property type="evidence" value="ECO:0007669"/>
    <property type="project" value="UniProtKB-UniRule"/>
</dbReference>
<dbReference type="PANTHER" id="PTHR30008">
    <property type="entry name" value="EXODEOXYRIBONUCLEASE 7 LARGE SUBUNIT"/>
    <property type="match status" value="1"/>
</dbReference>
<dbReference type="EC" id="3.1.11.6" evidence="5"/>
<dbReference type="InterPro" id="IPR003753">
    <property type="entry name" value="Exonuc_VII_L"/>
</dbReference>
<evidence type="ECO:0000256" key="1">
    <source>
        <dbReference type="ARBA" id="ARBA00022490"/>
    </source>
</evidence>
<dbReference type="GO" id="GO:0006308">
    <property type="term" value="P:DNA catabolic process"/>
    <property type="evidence" value="ECO:0007669"/>
    <property type="project" value="UniProtKB-UniRule"/>
</dbReference>
<evidence type="ECO:0000313" key="10">
    <source>
        <dbReference type="EMBL" id="GAP33687.1"/>
    </source>
</evidence>
<reference evidence="11" key="1">
    <citation type="submission" date="2015-07" db="EMBL/GenBank/DDBJ databases">
        <title>Discovery of a poly(ethylene terephthalate assimilation.</title>
        <authorList>
            <person name="Yoshida S."/>
            <person name="Hiraga K."/>
            <person name="Takehana T."/>
            <person name="Taniguchi I."/>
            <person name="Yamaji H."/>
            <person name="Maeda Y."/>
            <person name="Toyohara K."/>
            <person name="Miyamoto K."/>
            <person name="Kimura Y."/>
            <person name="Oda K."/>
        </authorList>
    </citation>
    <scope>NUCLEOTIDE SEQUENCE [LARGE SCALE GENOMIC DNA]</scope>
    <source>
        <strain evidence="11">NBRC 110686 / TISTR 2288 / 201-F6</strain>
    </source>
</reference>
<comment type="catalytic activity">
    <reaction evidence="5 6">
        <text>Exonucleolytic cleavage in either 5'- to 3'- or 3'- to 5'-direction to yield nucleoside 5'-phosphates.</text>
        <dbReference type="EC" id="3.1.11.6"/>
    </reaction>
</comment>
<dbReference type="PANTHER" id="PTHR30008:SF0">
    <property type="entry name" value="EXODEOXYRIBONUCLEASE 7 LARGE SUBUNIT"/>
    <property type="match status" value="1"/>
</dbReference>
<evidence type="ECO:0000256" key="6">
    <source>
        <dbReference type="RuleBase" id="RU004355"/>
    </source>
</evidence>
<feature type="region of interest" description="Disordered" evidence="7">
    <location>
        <begin position="429"/>
        <end position="449"/>
    </location>
</feature>